<evidence type="ECO:0000256" key="1">
    <source>
        <dbReference type="SAM" id="MobiDB-lite"/>
    </source>
</evidence>
<dbReference type="AlphaFoldDB" id="A0A7X6BMF4"/>
<organism evidence="2 3">
    <name type="scientific">Brevundimonas alba</name>
    <dbReference type="NCBI Taxonomy" id="74314"/>
    <lineage>
        <taxon>Bacteria</taxon>
        <taxon>Pseudomonadati</taxon>
        <taxon>Pseudomonadota</taxon>
        <taxon>Alphaproteobacteria</taxon>
        <taxon>Caulobacterales</taxon>
        <taxon>Caulobacteraceae</taxon>
        <taxon>Brevundimonas</taxon>
    </lineage>
</organism>
<comment type="caution">
    <text evidence="2">The sequence shown here is derived from an EMBL/GenBank/DDBJ whole genome shotgun (WGS) entry which is preliminary data.</text>
</comment>
<feature type="region of interest" description="Disordered" evidence="1">
    <location>
        <begin position="59"/>
        <end position="85"/>
    </location>
</feature>
<dbReference type="RefSeq" id="WP_168045177.1">
    <property type="nucleotide sequence ID" value="NZ_JAATJM010000001.1"/>
</dbReference>
<evidence type="ECO:0000313" key="3">
    <source>
        <dbReference type="Proteomes" id="UP000587415"/>
    </source>
</evidence>
<sequence>MIALATAFTLIAAASEPARAELCLAHINTMIAEEANATGRVAGPSWFIRDWWSARLPEEGSAEALSTEQRTQLELSMPERKAADPDAYRAELQSCVREAIDGGALP</sequence>
<evidence type="ECO:0000313" key="2">
    <source>
        <dbReference type="EMBL" id="NJC40282.1"/>
    </source>
</evidence>
<accession>A0A7X6BMF4</accession>
<name>A0A7X6BMF4_9CAUL</name>
<dbReference type="EMBL" id="JAATJM010000001">
    <property type="protein sequence ID" value="NJC40282.1"/>
    <property type="molecule type" value="Genomic_DNA"/>
</dbReference>
<feature type="compositionally biased region" description="Polar residues" evidence="1">
    <location>
        <begin position="64"/>
        <end position="74"/>
    </location>
</feature>
<gene>
    <name evidence="2" type="ORF">GGQ87_000540</name>
</gene>
<dbReference type="Proteomes" id="UP000587415">
    <property type="component" value="Unassembled WGS sequence"/>
</dbReference>
<proteinExistence type="predicted"/>
<keyword evidence="3" id="KW-1185">Reference proteome</keyword>
<reference evidence="2 3" key="1">
    <citation type="submission" date="2020-03" db="EMBL/GenBank/DDBJ databases">
        <title>Genomic Encyclopedia of Type Strains, Phase IV (KMG-IV): sequencing the most valuable type-strain genomes for metagenomic binning, comparative biology and taxonomic classification.</title>
        <authorList>
            <person name="Goeker M."/>
        </authorList>
    </citation>
    <scope>NUCLEOTIDE SEQUENCE [LARGE SCALE GENOMIC DNA]</scope>
    <source>
        <strain evidence="2 3">DSM 4736</strain>
    </source>
</reference>
<protein>
    <submittedName>
        <fullName evidence="2">Uncharacterized protein</fullName>
    </submittedName>
</protein>